<organism evidence="1 2">
    <name type="scientific">Psilocybe cubensis</name>
    <name type="common">Psychedelic mushroom</name>
    <name type="synonym">Stropharia cubensis</name>
    <dbReference type="NCBI Taxonomy" id="181762"/>
    <lineage>
        <taxon>Eukaryota</taxon>
        <taxon>Fungi</taxon>
        <taxon>Dikarya</taxon>
        <taxon>Basidiomycota</taxon>
        <taxon>Agaricomycotina</taxon>
        <taxon>Agaricomycetes</taxon>
        <taxon>Agaricomycetidae</taxon>
        <taxon>Agaricales</taxon>
        <taxon>Agaricineae</taxon>
        <taxon>Strophariaceae</taxon>
        <taxon>Psilocybe</taxon>
    </lineage>
</organism>
<proteinExistence type="predicted"/>
<name>A0ACB8GGV6_PSICU</name>
<protein>
    <submittedName>
        <fullName evidence="1">Uncharacterized protein</fullName>
    </submittedName>
</protein>
<sequence length="67" mass="7654">MARAFSRGYSYHPMTMFSAPPSPLQADWHIAGMWLLSSLPCLLSSVWDYFLQRGYARWAGLGGRRMV</sequence>
<keyword evidence="2" id="KW-1185">Reference proteome</keyword>
<comment type="caution">
    <text evidence="1">The sequence shown here is derived from an EMBL/GenBank/DDBJ whole genome shotgun (WGS) entry which is preliminary data.</text>
</comment>
<evidence type="ECO:0000313" key="2">
    <source>
        <dbReference type="Proteomes" id="UP000664032"/>
    </source>
</evidence>
<dbReference type="EMBL" id="JAFIQS020000013">
    <property type="protein sequence ID" value="KAH9474833.1"/>
    <property type="molecule type" value="Genomic_DNA"/>
</dbReference>
<reference evidence="1" key="1">
    <citation type="submission" date="2021-10" db="EMBL/GenBank/DDBJ databases">
        <title>Psilocybe cubensis genome.</title>
        <authorList>
            <person name="Mckernan K.J."/>
            <person name="Crawford S."/>
            <person name="Trippe A."/>
            <person name="Kane L.T."/>
            <person name="Mclaughlin S."/>
        </authorList>
    </citation>
    <scope>NUCLEOTIDE SEQUENCE</scope>
    <source>
        <strain evidence="1">MGC-MH-2018</strain>
    </source>
</reference>
<accession>A0ACB8GGV6</accession>
<dbReference type="Proteomes" id="UP000664032">
    <property type="component" value="Unassembled WGS sequence"/>
</dbReference>
<gene>
    <name evidence="1" type="ORF">JR316_0013299</name>
</gene>
<evidence type="ECO:0000313" key="1">
    <source>
        <dbReference type="EMBL" id="KAH9474833.1"/>
    </source>
</evidence>